<keyword evidence="1" id="KW-0812">Transmembrane</keyword>
<evidence type="ECO:0000256" key="1">
    <source>
        <dbReference type="SAM" id="Phobius"/>
    </source>
</evidence>
<evidence type="ECO:0000313" key="3">
    <source>
        <dbReference type="Proteomes" id="UP000294257"/>
    </source>
</evidence>
<keyword evidence="1" id="KW-1133">Transmembrane helix</keyword>
<sequence length="46" mass="5030">MLANYNHLLIQTYLVVALIYLVVNASLSKLARGLDARQSIKGGTRA</sequence>
<comment type="caution">
    <text evidence="2">The sequence shown here is derived from an EMBL/GenBank/DDBJ whole genome shotgun (WGS) entry which is preliminary data.</text>
</comment>
<organism evidence="2 3">
    <name type="scientific">Herbihabitans rhizosphaerae</name>
    <dbReference type="NCBI Taxonomy" id="1872711"/>
    <lineage>
        <taxon>Bacteria</taxon>
        <taxon>Bacillati</taxon>
        <taxon>Actinomycetota</taxon>
        <taxon>Actinomycetes</taxon>
        <taxon>Pseudonocardiales</taxon>
        <taxon>Pseudonocardiaceae</taxon>
        <taxon>Herbihabitans</taxon>
    </lineage>
</organism>
<dbReference type="Proteomes" id="UP000294257">
    <property type="component" value="Unassembled WGS sequence"/>
</dbReference>
<feature type="transmembrane region" description="Helical" evidence="1">
    <location>
        <begin position="12"/>
        <end position="31"/>
    </location>
</feature>
<dbReference type="EMBL" id="SGWQ01000012">
    <property type="protein sequence ID" value="RZS32386.1"/>
    <property type="molecule type" value="Genomic_DNA"/>
</dbReference>
<name>A0A4Q7KFR4_9PSEU</name>
<reference evidence="2 3" key="1">
    <citation type="submission" date="2019-02" db="EMBL/GenBank/DDBJ databases">
        <title>Genomic Encyclopedia of Type Strains, Phase IV (KMG-IV): sequencing the most valuable type-strain genomes for metagenomic binning, comparative biology and taxonomic classification.</title>
        <authorList>
            <person name="Goeker M."/>
        </authorList>
    </citation>
    <scope>NUCLEOTIDE SEQUENCE [LARGE SCALE GENOMIC DNA]</scope>
    <source>
        <strain evidence="2 3">DSM 101727</strain>
    </source>
</reference>
<dbReference type="RefSeq" id="WP_207222834.1">
    <property type="nucleotide sequence ID" value="NZ_SGWQ01000012.1"/>
</dbReference>
<dbReference type="AlphaFoldDB" id="A0A4Q7KFR4"/>
<protein>
    <submittedName>
        <fullName evidence="2">Uncharacterized protein</fullName>
    </submittedName>
</protein>
<keyword evidence="3" id="KW-1185">Reference proteome</keyword>
<evidence type="ECO:0000313" key="2">
    <source>
        <dbReference type="EMBL" id="RZS32386.1"/>
    </source>
</evidence>
<proteinExistence type="predicted"/>
<gene>
    <name evidence="2" type="ORF">EV193_11219</name>
</gene>
<accession>A0A4Q7KFR4</accession>
<keyword evidence="1" id="KW-0472">Membrane</keyword>